<dbReference type="Pfam" id="PF16965">
    <property type="entry name" value="CSG2"/>
    <property type="match status" value="1"/>
</dbReference>
<dbReference type="AlphaFoldDB" id="H2AWT3"/>
<dbReference type="FunCoup" id="H2AWT3">
    <property type="interactions" value="75"/>
</dbReference>
<dbReference type="GO" id="GO:0031501">
    <property type="term" value="C:mannosyltransferase complex"/>
    <property type="evidence" value="ECO:0007669"/>
    <property type="project" value="EnsemblFungi"/>
</dbReference>
<proteinExistence type="predicted"/>
<dbReference type="Proteomes" id="UP000005220">
    <property type="component" value="Chromosome 6"/>
</dbReference>
<dbReference type="InParanoid" id="H2AWT3"/>
<feature type="transmembrane region" description="Helical" evidence="1">
    <location>
        <begin position="190"/>
        <end position="210"/>
    </location>
</feature>
<feature type="transmembrane region" description="Helical" evidence="1">
    <location>
        <begin position="397"/>
        <end position="414"/>
    </location>
</feature>
<dbReference type="EMBL" id="HE650826">
    <property type="protein sequence ID" value="CCF58833.1"/>
    <property type="molecule type" value="Genomic_DNA"/>
</dbReference>
<evidence type="ECO:0000313" key="3">
    <source>
        <dbReference type="Proteomes" id="UP000005220"/>
    </source>
</evidence>
<evidence type="ECO:0000313" key="2">
    <source>
        <dbReference type="EMBL" id="CCF58833.1"/>
    </source>
</evidence>
<dbReference type="GeneID" id="13884301"/>
<dbReference type="GO" id="GO:0006688">
    <property type="term" value="P:glycosphingolipid biosynthetic process"/>
    <property type="evidence" value="ECO:0007669"/>
    <property type="project" value="EnsemblFungi"/>
</dbReference>
<name>H2AWT3_KAZAF</name>
<dbReference type="HOGENOM" id="CLU_671228_0_0_1"/>
<dbReference type="GO" id="GO:0032469">
    <property type="term" value="P:endoplasmic reticulum calcium ion homeostasis"/>
    <property type="evidence" value="ECO:0007669"/>
    <property type="project" value="EnsemblFungi"/>
</dbReference>
<reference evidence="2 3" key="1">
    <citation type="journal article" date="2011" name="Proc. Natl. Acad. Sci. U.S.A.">
        <title>Evolutionary erosion of yeast sex chromosomes by mating-type switching accidents.</title>
        <authorList>
            <person name="Gordon J.L."/>
            <person name="Armisen D."/>
            <person name="Proux-Wera E."/>
            <person name="Oheigeartaigh S.S."/>
            <person name="Byrne K.P."/>
            <person name="Wolfe K.H."/>
        </authorList>
    </citation>
    <scope>NUCLEOTIDE SEQUENCE [LARGE SCALE GENOMIC DNA]</scope>
    <source>
        <strain evidence="3">ATCC 22294 / BCRC 22015 / CBS 2517 / CECT 1963 / NBRC 1671 / NRRL Y-8276</strain>
    </source>
</reference>
<dbReference type="RefSeq" id="XP_003957968.1">
    <property type="nucleotide sequence ID" value="XM_003957919.1"/>
</dbReference>
<feature type="transmembrane region" description="Helical" evidence="1">
    <location>
        <begin position="138"/>
        <end position="158"/>
    </location>
</feature>
<keyword evidence="1" id="KW-0472">Membrane</keyword>
<gene>
    <name evidence="2" type="primary">KAFR0F02360</name>
    <name evidence="2" type="ORF">KAFR_0F02360</name>
</gene>
<dbReference type="GO" id="GO:0005789">
    <property type="term" value="C:endoplasmic reticulum membrane"/>
    <property type="evidence" value="ECO:0007669"/>
    <property type="project" value="EnsemblFungi"/>
</dbReference>
<feature type="transmembrane region" description="Helical" evidence="1">
    <location>
        <begin position="295"/>
        <end position="316"/>
    </location>
</feature>
<dbReference type="GO" id="GO:0015278">
    <property type="term" value="F:intracellularly gated calcium channel activity"/>
    <property type="evidence" value="ECO:0007669"/>
    <property type="project" value="EnsemblFungi"/>
</dbReference>
<keyword evidence="1" id="KW-1133">Transmembrane helix</keyword>
<feature type="transmembrane region" description="Helical" evidence="1">
    <location>
        <begin position="50"/>
        <end position="73"/>
    </location>
</feature>
<evidence type="ECO:0000256" key="1">
    <source>
        <dbReference type="SAM" id="Phobius"/>
    </source>
</evidence>
<accession>H2AWT3</accession>
<dbReference type="GO" id="GO:0030234">
    <property type="term" value="F:enzyme regulator activity"/>
    <property type="evidence" value="ECO:0007669"/>
    <property type="project" value="EnsemblFungi"/>
</dbReference>
<feature type="transmembrane region" description="Helical" evidence="1">
    <location>
        <begin position="242"/>
        <end position="260"/>
    </location>
</feature>
<dbReference type="InterPro" id="IPR031581">
    <property type="entry name" value="Csg2"/>
</dbReference>
<dbReference type="GO" id="GO:0005794">
    <property type="term" value="C:Golgi apparatus"/>
    <property type="evidence" value="ECO:0007669"/>
    <property type="project" value="EnsemblFungi"/>
</dbReference>
<feature type="transmembrane region" description="Helical" evidence="1">
    <location>
        <begin position="164"/>
        <end position="183"/>
    </location>
</feature>
<dbReference type="KEGG" id="kaf:KAFR_0F02360"/>
<sequence length="415" mass="46302">MSVMYSWFIAVLGYVIQTKCVSLIQSQSFLSSIDGKSIGITSKEQSTGLITIYLTSLYFVSLLLLLPVARFYIDFSNRNKNPFEEFEEEESYELNPVTSSRSTIDQHDELLHTGTIAGNDMNNDTKLAADILKYVGKLVVLSVILVIPVFTYTLALSLSPAFDVALIQNTAAFEIVTLLYGVCGISRKNYIFRNFLVMMSSLIGILIISYTKATCDLLAGKLSVNQVTGEVTDPFLFDRLKGALICGLGTLPVGLFGVLWNRWFNNNDESTLSAKYLNFNIFSRCSNDTKSDKKLLIQCTHLSLIGFIGTLLIFPFTPSISLSIKIVSLLYAEQTFWLTLMCSIFIGTLPHLFSILNLNRKNPPEFLTTCNFGSIIFMGLAEWVCEPTQTTIVRWEVIGYIMLSLGCIFLSVTLV</sequence>
<keyword evidence="3" id="KW-1185">Reference proteome</keyword>
<dbReference type="GO" id="GO:0006676">
    <property type="term" value="P:mannosyl diphosphorylinositol ceramide metabolic process"/>
    <property type="evidence" value="ECO:0007669"/>
    <property type="project" value="EnsemblFungi"/>
</dbReference>
<dbReference type="GO" id="GO:1903514">
    <property type="term" value="P:release of sequestered calcium ion into cytosol by endoplasmic reticulum"/>
    <property type="evidence" value="ECO:0007669"/>
    <property type="project" value="EnsemblFungi"/>
</dbReference>
<protein>
    <submittedName>
        <fullName evidence="2">Uncharacterized protein</fullName>
    </submittedName>
</protein>
<dbReference type="eggNOG" id="ENOG502QY2R">
    <property type="taxonomic scope" value="Eukaryota"/>
</dbReference>
<organism evidence="2 3">
    <name type="scientific">Kazachstania africana (strain ATCC 22294 / BCRC 22015 / CBS 2517 / CECT 1963 / NBRC 1671 / NRRL Y-8276)</name>
    <name type="common">Yeast</name>
    <name type="synonym">Kluyveromyces africanus</name>
    <dbReference type="NCBI Taxonomy" id="1071382"/>
    <lineage>
        <taxon>Eukaryota</taxon>
        <taxon>Fungi</taxon>
        <taxon>Dikarya</taxon>
        <taxon>Ascomycota</taxon>
        <taxon>Saccharomycotina</taxon>
        <taxon>Saccharomycetes</taxon>
        <taxon>Saccharomycetales</taxon>
        <taxon>Saccharomycetaceae</taxon>
        <taxon>Kazachstania</taxon>
    </lineage>
</organism>
<keyword evidence="1" id="KW-0812">Transmembrane</keyword>
<dbReference type="OrthoDB" id="4069151at2759"/>
<feature type="transmembrane region" description="Helical" evidence="1">
    <location>
        <begin position="336"/>
        <end position="354"/>
    </location>
</feature>